<evidence type="ECO:0000313" key="2">
    <source>
        <dbReference type="Proteomes" id="UP000788993"/>
    </source>
</evidence>
<organism evidence="1 2">
    <name type="scientific">Ogataea polymorpha</name>
    <dbReference type="NCBI Taxonomy" id="460523"/>
    <lineage>
        <taxon>Eukaryota</taxon>
        <taxon>Fungi</taxon>
        <taxon>Dikarya</taxon>
        <taxon>Ascomycota</taxon>
        <taxon>Saccharomycotina</taxon>
        <taxon>Pichiomycetes</taxon>
        <taxon>Pichiales</taxon>
        <taxon>Pichiaceae</taxon>
        <taxon>Ogataea</taxon>
    </lineage>
</organism>
<comment type="caution">
    <text evidence="1">The sequence shown here is derived from an EMBL/GenBank/DDBJ whole genome shotgun (WGS) entry which is preliminary data.</text>
</comment>
<reference evidence="1" key="2">
    <citation type="submission" date="2021-01" db="EMBL/GenBank/DDBJ databases">
        <authorList>
            <person name="Schikora-Tamarit M.A."/>
        </authorList>
    </citation>
    <scope>NUCLEOTIDE SEQUENCE</scope>
    <source>
        <strain evidence="1">NCAIM Y.01608</strain>
    </source>
</reference>
<dbReference type="EMBL" id="JAEUBD010000983">
    <property type="protein sequence ID" value="KAH3669817.1"/>
    <property type="molecule type" value="Genomic_DNA"/>
</dbReference>
<keyword evidence="2" id="KW-1185">Reference proteome</keyword>
<reference evidence="1" key="1">
    <citation type="journal article" date="2021" name="Open Biol.">
        <title>Shared evolutionary footprints suggest mitochondrial oxidative damage underlies multiple complex I losses in fungi.</title>
        <authorList>
            <person name="Schikora-Tamarit M.A."/>
            <person name="Marcet-Houben M."/>
            <person name="Nosek J."/>
            <person name="Gabaldon T."/>
        </authorList>
    </citation>
    <scope>NUCLEOTIDE SEQUENCE</scope>
    <source>
        <strain evidence="1">NCAIM Y.01608</strain>
    </source>
</reference>
<dbReference type="Proteomes" id="UP000788993">
    <property type="component" value="Unassembled WGS sequence"/>
</dbReference>
<protein>
    <submittedName>
        <fullName evidence="1">Uncharacterized protein</fullName>
    </submittedName>
</protein>
<dbReference type="AlphaFoldDB" id="A0A9P8PDF0"/>
<evidence type="ECO:0000313" key="1">
    <source>
        <dbReference type="EMBL" id="KAH3669817.1"/>
    </source>
</evidence>
<name>A0A9P8PDF0_9ASCO</name>
<gene>
    <name evidence="1" type="ORF">OGATHE_002629</name>
</gene>
<sequence>MFWKEVLQVLCNTNRSNTWTTPTMRYSESLMQIQMTDVGSQVSRGCQSHLSIHVRAIKINLASMSMNEPDSIPDCRLEHTICRWVCDHNSSKIGSVLGGFSFEILYIKISVA</sequence>
<accession>A0A9P8PDF0</accession>
<proteinExistence type="predicted"/>